<protein>
    <recommendedName>
        <fullName evidence="3">Nuclease HARBI1</fullName>
    </recommendedName>
</protein>
<comment type="caution">
    <text evidence="1">The sequence shown here is derived from an EMBL/GenBank/DDBJ whole genome shotgun (WGS) entry which is preliminary data.</text>
</comment>
<dbReference type="Pfam" id="PF04827">
    <property type="entry name" value="Plant_tran"/>
    <property type="match status" value="1"/>
</dbReference>
<evidence type="ECO:0000313" key="1">
    <source>
        <dbReference type="EMBL" id="KAJ9551614.1"/>
    </source>
</evidence>
<sequence length="118" mass="14000">MQQEACRKDVERAFGVLQSRFAIVAGPARFWQKDVLHDIMITCIILHNMIIEDERDLNAPIEVAREVPPIEVETVMNDNHRFQQFLARYRQIKDKAAHFELRDALIDHLWERHSNENH</sequence>
<evidence type="ECO:0000313" key="2">
    <source>
        <dbReference type="Proteomes" id="UP001172457"/>
    </source>
</evidence>
<proteinExistence type="predicted"/>
<name>A0AA38WIZ1_9ASTR</name>
<dbReference type="EMBL" id="JARYMX010000004">
    <property type="protein sequence ID" value="KAJ9551614.1"/>
    <property type="molecule type" value="Genomic_DNA"/>
</dbReference>
<accession>A0AA38WIZ1</accession>
<dbReference type="PANTHER" id="PTHR47150">
    <property type="entry name" value="OS12G0169200 PROTEIN"/>
    <property type="match status" value="1"/>
</dbReference>
<dbReference type="InterPro" id="IPR006912">
    <property type="entry name" value="Harbinger_derived_prot"/>
</dbReference>
<gene>
    <name evidence="1" type="ORF">OSB04_015659</name>
</gene>
<dbReference type="Proteomes" id="UP001172457">
    <property type="component" value="Chromosome 4"/>
</dbReference>
<organism evidence="1 2">
    <name type="scientific">Centaurea solstitialis</name>
    <name type="common">yellow star-thistle</name>
    <dbReference type="NCBI Taxonomy" id="347529"/>
    <lineage>
        <taxon>Eukaryota</taxon>
        <taxon>Viridiplantae</taxon>
        <taxon>Streptophyta</taxon>
        <taxon>Embryophyta</taxon>
        <taxon>Tracheophyta</taxon>
        <taxon>Spermatophyta</taxon>
        <taxon>Magnoliopsida</taxon>
        <taxon>eudicotyledons</taxon>
        <taxon>Gunneridae</taxon>
        <taxon>Pentapetalae</taxon>
        <taxon>asterids</taxon>
        <taxon>campanulids</taxon>
        <taxon>Asterales</taxon>
        <taxon>Asteraceae</taxon>
        <taxon>Carduoideae</taxon>
        <taxon>Cardueae</taxon>
        <taxon>Centaureinae</taxon>
        <taxon>Centaurea</taxon>
    </lineage>
</organism>
<keyword evidence="2" id="KW-1185">Reference proteome</keyword>
<reference evidence="1" key="1">
    <citation type="submission" date="2023-03" db="EMBL/GenBank/DDBJ databases">
        <title>Chromosome-scale reference genome and RAD-based genetic map of yellow starthistle (Centaurea solstitialis) reveal putative structural variation and QTLs associated with invader traits.</title>
        <authorList>
            <person name="Reatini B."/>
            <person name="Cang F.A."/>
            <person name="Jiang Q."/>
            <person name="Mckibben M.T.W."/>
            <person name="Barker M.S."/>
            <person name="Rieseberg L.H."/>
            <person name="Dlugosch K.M."/>
        </authorList>
    </citation>
    <scope>NUCLEOTIDE SEQUENCE</scope>
    <source>
        <strain evidence="1">CAN-66</strain>
        <tissue evidence="1">Leaf</tissue>
    </source>
</reference>
<dbReference type="PANTHER" id="PTHR47150:SF7">
    <property type="entry name" value="NUCLEASE"/>
    <property type="match status" value="1"/>
</dbReference>
<dbReference type="AlphaFoldDB" id="A0AA38WIZ1"/>
<evidence type="ECO:0008006" key="3">
    <source>
        <dbReference type="Google" id="ProtNLM"/>
    </source>
</evidence>